<dbReference type="PROSITE" id="PS50263">
    <property type="entry name" value="CN_HYDROLASE"/>
    <property type="match status" value="1"/>
</dbReference>
<proteinExistence type="inferred from homology"/>
<dbReference type="GO" id="GO:0050126">
    <property type="term" value="F:N-carbamoylputrescine amidase activity"/>
    <property type="evidence" value="ECO:0007669"/>
    <property type="project" value="UniProtKB-EC"/>
</dbReference>
<evidence type="ECO:0000313" key="5">
    <source>
        <dbReference type="Proteomes" id="UP001139095"/>
    </source>
</evidence>
<dbReference type="RefSeq" id="WP_226754835.1">
    <property type="nucleotide sequence ID" value="NZ_JAJATW010000017.1"/>
</dbReference>
<dbReference type="EC" id="3.5.1.53" evidence="4"/>
<dbReference type="InterPro" id="IPR050345">
    <property type="entry name" value="Aliph_Amidase/BUP"/>
</dbReference>
<sequence>MSKVTVAATQMHCTWNKEENVDRAEKLIRSAASKGAQVILIQELFETPYFCIEIHEPYHDLATTLEENAAFKRFQALAAELNVVLPFSWYEQAGQVRFNSLAMIDAGGELLGVYRKTHIPDSDGYLEKYYFSPGDTGFKVWNTKFGCIGVGICWDQWFPETVRSMALMGADILLFPTAIGSEPSQSDLDTMPHWTNTMRGHAAANQVPVIASNRIGKEVAEHRDLALTFYGSSFICDERGELVEQADRDSEGVLIHTFDLDHVRTQRKAWGLFRDRRPEHYGVLQTLDGQLKSTAK</sequence>
<accession>A0A9X1IP75</accession>
<protein>
    <submittedName>
        <fullName evidence="4">N-carbamoylputrescine amidase</fullName>
        <ecNumber evidence="4">3.5.1.53</ecNumber>
    </submittedName>
</protein>
<evidence type="ECO:0000256" key="2">
    <source>
        <dbReference type="ARBA" id="ARBA00034122"/>
    </source>
</evidence>
<dbReference type="InterPro" id="IPR036526">
    <property type="entry name" value="C-N_Hydrolase_sf"/>
</dbReference>
<dbReference type="Pfam" id="PF00795">
    <property type="entry name" value="CN_hydrolase"/>
    <property type="match status" value="1"/>
</dbReference>
<evidence type="ECO:0000313" key="4">
    <source>
        <dbReference type="EMBL" id="MCB5162484.1"/>
    </source>
</evidence>
<feature type="domain" description="CN hydrolase" evidence="3">
    <location>
        <begin position="4"/>
        <end position="260"/>
    </location>
</feature>
<comment type="caution">
    <text evidence="4">The sequence shown here is derived from an EMBL/GenBank/DDBJ whole genome shotgun (WGS) entry which is preliminary data.</text>
</comment>
<name>A0A9X1IP75_9GAMM</name>
<dbReference type="Proteomes" id="UP001139095">
    <property type="component" value="Unassembled WGS sequence"/>
</dbReference>
<dbReference type="NCBIfam" id="TIGR03381">
    <property type="entry name" value="agmatine_aguB"/>
    <property type="match status" value="1"/>
</dbReference>
<evidence type="ECO:0000259" key="3">
    <source>
        <dbReference type="PROSITE" id="PS50263"/>
    </source>
</evidence>
<organism evidence="4 5">
    <name type="scientific">Marinomonas algarum</name>
    <dbReference type="NCBI Taxonomy" id="2883105"/>
    <lineage>
        <taxon>Bacteria</taxon>
        <taxon>Pseudomonadati</taxon>
        <taxon>Pseudomonadota</taxon>
        <taxon>Gammaproteobacteria</taxon>
        <taxon>Oceanospirillales</taxon>
        <taxon>Oceanospirillaceae</taxon>
        <taxon>Marinomonas</taxon>
    </lineage>
</organism>
<gene>
    <name evidence="4" type="primary">aguB</name>
    <name evidence="4" type="ORF">LG368_11325</name>
</gene>
<dbReference type="CDD" id="cd07573">
    <property type="entry name" value="CPA"/>
    <property type="match status" value="1"/>
</dbReference>
<evidence type="ECO:0000256" key="1">
    <source>
        <dbReference type="ARBA" id="ARBA00022801"/>
    </source>
</evidence>
<dbReference type="GO" id="GO:0033388">
    <property type="term" value="P:putrescine biosynthetic process from arginine"/>
    <property type="evidence" value="ECO:0007669"/>
    <property type="project" value="TreeGrafter"/>
</dbReference>
<reference evidence="4" key="1">
    <citation type="submission" date="2021-10" db="EMBL/GenBank/DDBJ databases">
        <title>Marinomonas pontica sp. nov., isolated from the Black Sea.</title>
        <authorList>
            <person name="Zhao L.-H."/>
            <person name="Xue J.-H."/>
        </authorList>
    </citation>
    <scope>NUCLEOTIDE SEQUENCE</scope>
    <source>
        <strain evidence="4">E8</strain>
    </source>
</reference>
<dbReference type="EMBL" id="JAJATW010000017">
    <property type="protein sequence ID" value="MCB5162484.1"/>
    <property type="molecule type" value="Genomic_DNA"/>
</dbReference>
<dbReference type="InterPro" id="IPR003010">
    <property type="entry name" value="C-N_Hydrolase"/>
</dbReference>
<keyword evidence="1 4" id="KW-0378">Hydrolase</keyword>
<dbReference type="InterPro" id="IPR017755">
    <property type="entry name" value="N-carbamoylputrescine_amidase"/>
</dbReference>
<keyword evidence="5" id="KW-1185">Reference proteome</keyword>
<comment type="similarity">
    <text evidence="2">Belongs to the carbon-nitrogen hydrolase superfamily.</text>
</comment>
<dbReference type="PANTHER" id="PTHR43674">
    <property type="entry name" value="NITRILASE C965.09-RELATED"/>
    <property type="match status" value="1"/>
</dbReference>
<dbReference type="AlphaFoldDB" id="A0A9X1IP75"/>
<dbReference type="PANTHER" id="PTHR43674:SF2">
    <property type="entry name" value="BETA-UREIDOPROPIONASE"/>
    <property type="match status" value="1"/>
</dbReference>
<dbReference type="Gene3D" id="3.60.110.10">
    <property type="entry name" value="Carbon-nitrogen hydrolase"/>
    <property type="match status" value="1"/>
</dbReference>
<dbReference type="SUPFAM" id="SSF56317">
    <property type="entry name" value="Carbon-nitrogen hydrolase"/>
    <property type="match status" value="1"/>
</dbReference>